<evidence type="ECO:0000313" key="2">
    <source>
        <dbReference type="EMBL" id="RVU54393.1"/>
    </source>
</evidence>
<dbReference type="InterPro" id="IPR032820">
    <property type="entry name" value="ATPase_put"/>
</dbReference>
<evidence type="ECO:0000313" key="3">
    <source>
        <dbReference type="Proteomes" id="UP000288812"/>
    </source>
</evidence>
<accession>A0A437S5T8</accession>
<proteinExistence type="predicted"/>
<keyword evidence="1" id="KW-1133">Transmembrane helix</keyword>
<comment type="caution">
    <text evidence="2">The sequence shown here is derived from an EMBL/GenBank/DDBJ whole genome shotgun (WGS) entry which is preliminary data.</text>
</comment>
<gene>
    <name evidence="2" type="ORF">EF514_07960</name>
</gene>
<keyword evidence="1" id="KW-0812">Transmembrane</keyword>
<evidence type="ECO:0000256" key="1">
    <source>
        <dbReference type="SAM" id="Phobius"/>
    </source>
</evidence>
<dbReference type="EMBL" id="RLIH01000011">
    <property type="protein sequence ID" value="RVU54393.1"/>
    <property type="molecule type" value="Genomic_DNA"/>
</dbReference>
<dbReference type="Pfam" id="PF09527">
    <property type="entry name" value="ATPase_gene1"/>
    <property type="match status" value="1"/>
</dbReference>
<reference evidence="2 3" key="1">
    <citation type="submission" date="2018-11" db="EMBL/GenBank/DDBJ databases">
        <title>Genome sequencing and assembly of Anaerosphaera sp. nov., GS7-6-2.</title>
        <authorList>
            <person name="Rettenmaier R."/>
            <person name="Liebl W."/>
            <person name="Zverlov V."/>
        </authorList>
    </citation>
    <scope>NUCLEOTIDE SEQUENCE [LARGE SCALE GENOMIC DNA]</scope>
    <source>
        <strain evidence="2 3">GS7-6-2</strain>
    </source>
</reference>
<keyword evidence="1" id="KW-0472">Membrane</keyword>
<dbReference type="OrthoDB" id="1708087at2"/>
<feature type="transmembrane region" description="Helical" evidence="1">
    <location>
        <begin position="5"/>
        <end position="22"/>
    </location>
</feature>
<keyword evidence="3" id="KW-1185">Reference proteome</keyword>
<protein>
    <submittedName>
        <fullName evidence="2">AtpZ/AtpI family protein</fullName>
    </submittedName>
</protein>
<sequence length="58" mass="6483">MSRIAFSIVFSIIIGFITGNFLDKKLGTSPLLLIIGTIFGIMAAFKNLYDNTKKDREK</sequence>
<dbReference type="AlphaFoldDB" id="A0A437S5T8"/>
<organism evidence="2 3">
    <name type="scientific">Anaerosphaera multitolerans</name>
    <dbReference type="NCBI Taxonomy" id="2487351"/>
    <lineage>
        <taxon>Bacteria</taxon>
        <taxon>Bacillati</taxon>
        <taxon>Bacillota</taxon>
        <taxon>Tissierellia</taxon>
        <taxon>Tissierellales</taxon>
        <taxon>Peptoniphilaceae</taxon>
        <taxon>Anaerosphaera</taxon>
    </lineage>
</organism>
<name>A0A437S5T8_9FIRM</name>
<feature type="transmembrane region" description="Helical" evidence="1">
    <location>
        <begin position="28"/>
        <end position="49"/>
    </location>
</feature>
<dbReference type="Proteomes" id="UP000288812">
    <property type="component" value="Unassembled WGS sequence"/>
</dbReference>